<sequence length="140" mass="16252">MIAFLRCLKGKKFLPVMFDRNSFFAATTFIFKHSTNHFSIKNPMEHMLLNKLEPRIISTNNDPNDDAKYLVWKLLTKNIKVLSESYINLKKCFEIRNGICARVMNEMLIIFGLANSSVMGLVPLLSHLLFTRILIRMDII</sequence>
<evidence type="ECO:0000313" key="2">
    <source>
        <dbReference type="EMBL" id="RNA42916.1"/>
    </source>
</evidence>
<proteinExistence type="predicted"/>
<evidence type="ECO:0000313" key="3">
    <source>
        <dbReference type="Proteomes" id="UP000276133"/>
    </source>
</evidence>
<dbReference type="EMBL" id="REGN01000297">
    <property type="protein sequence ID" value="RNA42916.1"/>
    <property type="molecule type" value="Genomic_DNA"/>
</dbReference>
<evidence type="ECO:0000256" key="1">
    <source>
        <dbReference type="SAM" id="Phobius"/>
    </source>
</evidence>
<keyword evidence="1" id="KW-0472">Membrane</keyword>
<feature type="transmembrane region" description="Helical" evidence="1">
    <location>
        <begin position="107"/>
        <end position="130"/>
    </location>
</feature>
<protein>
    <submittedName>
        <fullName evidence="2">Uncharacterized protein</fullName>
    </submittedName>
</protein>
<comment type="caution">
    <text evidence="2">The sequence shown here is derived from an EMBL/GenBank/DDBJ whole genome shotgun (WGS) entry which is preliminary data.</text>
</comment>
<dbReference type="Proteomes" id="UP000276133">
    <property type="component" value="Unassembled WGS sequence"/>
</dbReference>
<accession>A0A3M7T4F5</accession>
<organism evidence="2 3">
    <name type="scientific">Brachionus plicatilis</name>
    <name type="common">Marine rotifer</name>
    <name type="synonym">Brachionus muelleri</name>
    <dbReference type="NCBI Taxonomy" id="10195"/>
    <lineage>
        <taxon>Eukaryota</taxon>
        <taxon>Metazoa</taxon>
        <taxon>Spiralia</taxon>
        <taxon>Gnathifera</taxon>
        <taxon>Rotifera</taxon>
        <taxon>Eurotatoria</taxon>
        <taxon>Monogononta</taxon>
        <taxon>Pseudotrocha</taxon>
        <taxon>Ploima</taxon>
        <taxon>Brachionidae</taxon>
        <taxon>Brachionus</taxon>
    </lineage>
</organism>
<keyword evidence="1" id="KW-0812">Transmembrane</keyword>
<keyword evidence="3" id="KW-1185">Reference proteome</keyword>
<gene>
    <name evidence="2" type="ORF">BpHYR1_043701</name>
</gene>
<keyword evidence="1" id="KW-1133">Transmembrane helix</keyword>
<name>A0A3M7T4F5_BRAPC</name>
<dbReference type="AlphaFoldDB" id="A0A3M7T4F5"/>
<reference evidence="2 3" key="1">
    <citation type="journal article" date="2018" name="Sci. Rep.">
        <title>Genomic signatures of local adaptation to the degree of environmental predictability in rotifers.</title>
        <authorList>
            <person name="Franch-Gras L."/>
            <person name="Hahn C."/>
            <person name="Garcia-Roger E.M."/>
            <person name="Carmona M.J."/>
            <person name="Serra M."/>
            <person name="Gomez A."/>
        </authorList>
    </citation>
    <scope>NUCLEOTIDE SEQUENCE [LARGE SCALE GENOMIC DNA]</scope>
    <source>
        <strain evidence="2">HYR1</strain>
    </source>
</reference>